<sequence>MTLHLLFSQSFISLCAAFSVRLVNAGLGKAEIVAAFAGAVRHNTSFNDELVHRGAISESALYRLWAEETGLIYDDEPAASDVLLRPFDGAARLSSIRHVLVAGRKGQSLLYMAPDLKELAMLKFYLREYPDMRERLRLCPPTVLVALLHHRYGKAAAGRAQTMTPSHFSARLVLNGWQGFCFSGLLLGLMWVFLAKHGAYLSFLYWGLTLFFFACVAIRLLAAWNARPLHIRPLAPYRPYDLPIYTILVPLYKEASIVRQLVTALSSLNWPVTKLDIKLICEADDSETLSALSRENLPAHFEVLRVPAVGPRTKPKALNYALQFTRGELVVVYDAEDRPHRDQLLEAWQAFRRGDKALACLQAPLVIGNFSCNYLTRYFSFEYAGLFRGLLPWLSRRGAVMPLGGTSNHLKRKMLQEVGGWDSYNVTEDADLGMRLARFGYRVDVINRPTTEDAPENYKDWKTQRTRWFKGWMQTWLVHMRSPVQTCRQLGVWRFSLYLLYTTGLLLSALLHPFMLVGLIWGVVLGLSGFHDQAVIAAVIFNGMNLLTAYLSFHILCKKTLRFDERRRYFYLWGVPFYWLLLSVAAWRAFYQMFTAPHHWEKTPHFPSRLAEGQLENGERPIPVHGLSVYNQKNTPRPERLVTNSQYKS</sequence>
<evidence type="ECO:0000256" key="3">
    <source>
        <dbReference type="ARBA" id="ARBA00022679"/>
    </source>
</evidence>
<evidence type="ECO:0000256" key="4">
    <source>
        <dbReference type="ARBA" id="ARBA00022692"/>
    </source>
</evidence>
<reference evidence="11" key="1">
    <citation type="journal article" date="2019" name="Int. J. Syst. Evol. Microbiol.">
        <title>The Global Catalogue of Microorganisms (GCM) 10K type strain sequencing project: providing services to taxonomists for standard genome sequencing and annotation.</title>
        <authorList>
            <consortium name="The Broad Institute Genomics Platform"/>
            <consortium name="The Broad Institute Genome Sequencing Center for Infectious Disease"/>
            <person name="Wu L."/>
            <person name="Ma J."/>
        </authorList>
    </citation>
    <scope>NUCLEOTIDE SEQUENCE [LARGE SCALE GENOMIC DNA]</scope>
    <source>
        <strain evidence="11">CCUG 49584</strain>
    </source>
</reference>
<dbReference type="InterPro" id="IPR001173">
    <property type="entry name" value="Glyco_trans_2-like"/>
</dbReference>
<feature type="transmembrane region" description="Helical" evidence="8">
    <location>
        <begin position="172"/>
        <end position="194"/>
    </location>
</feature>
<dbReference type="InterPro" id="IPR029044">
    <property type="entry name" value="Nucleotide-diphossugar_trans"/>
</dbReference>
<evidence type="ECO:0000256" key="1">
    <source>
        <dbReference type="ARBA" id="ARBA00004141"/>
    </source>
</evidence>
<dbReference type="InterPro" id="IPR050321">
    <property type="entry name" value="Glycosyltr_2/OpgH_subfam"/>
</dbReference>
<evidence type="ECO:0000256" key="5">
    <source>
        <dbReference type="ARBA" id="ARBA00022989"/>
    </source>
</evidence>
<keyword evidence="11" id="KW-1185">Reference proteome</keyword>
<protein>
    <submittedName>
        <fullName evidence="10">Glycosyltransferase family 2 protein</fullName>
    </submittedName>
</protein>
<feature type="domain" description="Glycosyltransferase 2-like" evidence="9">
    <location>
        <begin position="330"/>
        <end position="519"/>
    </location>
</feature>
<evidence type="ECO:0000256" key="8">
    <source>
        <dbReference type="SAM" id="Phobius"/>
    </source>
</evidence>
<keyword evidence="3" id="KW-0808">Transferase</keyword>
<keyword evidence="6 8" id="KW-0472">Membrane</keyword>
<keyword evidence="4 8" id="KW-0812">Transmembrane</keyword>
<evidence type="ECO:0000256" key="6">
    <source>
        <dbReference type="ARBA" id="ARBA00023136"/>
    </source>
</evidence>
<evidence type="ECO:0000259" key="9">
    <source>
        <dbReference type="Pfam" id="PF13632"/>
    </source>
</evidence>
<dbReference type="RefSeq" id="WP_289385423.1">
    <property type="nucleotide sequence ID" value="NZ_JAUCBM010000001.1"/>
</dbReference>
<dbReference type="Pfam" id="PF13632">
    <property type="entry name" value="Glyco_trans_2_3"/>
    <property type="match status" value="1"/>
</dbReference>
<evidence type="ECO:0000256" key="7">
    <source>
        <dbReference type="SAM" id="MobiDB-lite"/>
    </source>
</evidence>
<evidence type="ECO:0000313" key="11">
    <source>
        <dbReference type="Proteomes" id="UP001597263"/>
    </source>
</evidence>
<feature type="transmembrane region" description="Helical" evidence="8">
    <location>
        <begin position="535"/>
        <end position="557"/>
    </location>
</feature>
<organism evidence="10 11">
    <name type="scientific">Pseudochrobactrum kiredjianiae</name>
    <dbReference type="NCBI Taxonomy" id="386305"/>
    <lineage>
        <taxon>Bacteria</taxon>
        <taxon>Pseudomonadati</taxon>
        <taxon>Pseudomonadota</taxon>
        <taxon>Alphaproteobacteria</taxon>
        <taxon>Hyphomicrobiales</taxon>
        <taxon>Brucellaceae</taxon>
        <taxon>Pseudochrobactrum</taxon>
    </lineage>
</organism>
<dbReference type="Gene3D" id="3.90.550.10">
    <property type="entry name" value="Spore Coat Polysaccharide Biosynthesis Protein SpsA, Chain A"/>
    <property type="match status" value="1"/>
</dbReference>
<comment type="subcellular location">
    <subcellularLocation>
        <location evidence="1">Membrane</location>
        <topology evidence="1">Multi-pass membrane protein</topology>
    </subcellularLocation>
</comment>
<dbReference type="PANTHER" id="PTHR43867:SF2">
    <property type="entry name" value="CELLULOSE SYNTHASE CATALYTIC SUBUNIT A [UDP-FORMING]"/>
    <property type="match status" value="1"/>
</dbReference>
<dbReference type="Proteomes" id="UP001597263">
    <property type="component" value="Unassembled WGS sequence"/>
</dbReference>
<accession>A0ABW3VA49</accession>
<evidence type="ECO:0000313" key="10">
    <source>
        <dbReference type="EMBL" id="MFD1228690.1"/>
    </source>
</evidence>
<dbReference type="SUPFAM" id="SSF53448">
    <property type="entry name" value="Nucleotide-diphospho-sugar transferases"/>
    <property type="match status" value="1"/>
</dbReference>
<feature type="transmembrane region" description="Helical" evidence="8">
    <location>
        <begin position="569"/>
        <end position="590"/>
    </location>
</feature>
<name>A0ABW3VA49_9HYPH</name>
<keyword evidence="2" id="KW-0328">Glycosyltransferase</keyword>
<keyword evidence="5 8" id="KW-1133">Transmembrane helix</keyword>
<feature type="transmembrane region" description="Helical" evidence="8">
    <location>
        <begin position="498"/>
        <end position="523"/>
    </location>
</feature>
<evidence type="ECO:0000256" key="2">
    <source>
        <dbReference type="ARBA" id="ARBA00022676"/>
    </source>
</evidence>
<proteinExistence type="predicted"/>
<dbReference type="PANTHER" id="PTHR43867">
    <property type="entry name" value="CELLULOSE SYNTHASE CATALYTIC SUBUNIT A [UDP-FORMING]"/>
    <property type="match status" value="1"/>
</dbReference>
<feature type="transmembrane region" description="Helical" evidence="8">
    <location>
        <begin position="200"/>
        <end position="222"/>
    </location>
</feature>
<dbReference type="EMBL" id="JBHTMA010000040">
    <property type="protein sequence ID" value="MFD1228690.1"/>
    <property type="molecule type" value="Genomic_DNA"/>
</dbReference>
<dbReference type="CDD" id="cd06427">
    <property type="entry name" value="CESA_like_2"/>
    <property type="match status" value="1"/>
</dbReference>
<feature type="region of interest" description="Disordered" evidence="7">
    <location>
        <begin position="625"/>
        <end position="649"/>
    </location>
</feature>
<gene>
    <name evidence="10" type="ORF">ACFQ35_16230</name>
</gene>
<comment type="caution">
    <text evidence="10">The sequence shown here is derived from an EMBL/GenBank/DDBJ whole genome shotgun (WGS) entry which is preliminary data.</text>
</comment>